<dbReference type="OMA" id="YYNLARD"/>
<gene>
    <name evidence="1" type="ORF">PPRIM_AZ9-3.1.T1140133</name>
</gene>
<proteinExistence type="predicted"/>
<organism evidence="1 2">
    <name type="scientific">Paramecium primaurelia</name>
    <dbReference type="NCBI Taxonomy" id="5886"/>
    <lineage>
        <taxon>Eukaryota</taxon>
        <taxon>Sar</taxon>
        <taxon>Alveolata</taxon>
        <taxon>Ciliophora</taxon>
        <taxon>Intramacronucleata</taxon>
        <taxon>Oligohymenophorea</taxon>
        <taxon>Peniculida</taxon>
        <taxon>Parameciidae</taxon>
        <taxon>Paramecium</taxon>
    </lineage>
</organism>
<dbReference type="Proteomes" id="UP000688137">
    <property type="component" value="Unassembled WGS sequence"/>
</dbReference>
<name>A0A8S1PD93_PARPR</name>
<sequence>MITNHPAYPIKEIDKYYLQTKLPEYQTIPINNHQKKNHDYYNDNTHIWNNPHQAQSNTKLFTQLKEQQKRGEKRIKKMLELQQQDKLELQKNKIIYYNLARDEDLNRLQQRKMERGSLQNLSQQQNDVQVENIVLKPIFSRTALLGRPDHLWNRLNQQSQKHINILINPRILKMEEQGVKFISEKINKDLQIEQIKEDLRLKNMDQIKQQSTRRRILNLELEQKSGISPSRQSLQRVTTALTRQSKDIIESTLQQIEKQQQSQTIQQFHNQILTSSQQNNHTSRPYTVGSVLNQEFNSVSFNNCLTIKNEQTQIQSTNQPQTTTPVLMLSSQKSKSAYTLSHKHPLDRTEYKGLLLAQAVEQAESTFSKTLQANSSLLKETSIYLNKSRQQMNPKKRRQLKCSNLINNQKQNDSNDLKNVNNMLDSFERKLYRSRNFDEEEI</sequence>
<dbReference type="AlphaFoldDB" id="A0A8S1PD93"/>
<accession>A0A8S1PD93</accession>
<evidence type="ECO:0000313" key="2">
    <source>
        <dbReference type="Proteomes" id="UP000688137"/>
    </source>
</evidence>
<evidence type="ECO:0000313" key="1">
    <source>
        <dbReference type="EMBL" id="CAD8101146.1"/>
    </source>
</evidence>
<dbReference type="EMBL" id="CAJJDM010000117">
    <property type="protein sequence ID" value="CAD8101146.1"/>
    <property type="molecule type" value="Genomic_DNA"/>
</dbReference>
<comment type="caution">
    <text evidence="1">The sequence shown here is derived from an EMBL/GenBank/DDBJ whole genome shotgun (WGS) entry which is preliminary data.</text>
</comment>
<reference evidence="1" key="1">
    <citation type="submission" date="2021-01" db="EMBL/GenBank/DDBJ databases">
        <authorList>
            <consortium name="Genoscope - CEA"/>
            <person name="William W."/>
        </authorList>
    </citation>
    <scope>NUCLEOTIDE SEQUENCE</scope>
</reference>
<keyword evidence="2" id="KW-1185">Reference proteome</keyword>
<protein>
    <submittedName>
        <fullName evidence="1">Uncharacterized protein</fullName>
    </submittedName>
</protein>